<dbReference type="Pfam" id="PF01408">
    <property type="entry name" value="GFO_IDH_MocA"/>
    <property type="match status" value="1"/>
</dbReference>
<dbReference type="SUPFAM" id="SSF55347">
    <property type="entry name" value="Glyceraldehyde-3-phosphate dehydrogenase-like, C-terminal domain"/>
    <property type="match status" value="1"/>
</dbReference>
<dbReference type="Gene3D" id="3.30.360.10">
    <property type="entry name" value="Dihydrodipicolinate Reductase, domain 2"/>
    <property type="match status" value="1"/>
</dbReference>
<proteinExistence type="predicted"/>
<evidence type="ECO:0000313" key="4">
    <source>
        <dbReference type="Proteomes" id="UP001595377"/>
    </source>
</evidence>
<accession>A0ABV7DB71</accession>
<dbReference type="Proteomes" id="UP001595377">
    <property type="component" value="Unassembled WGS sequence"/>
</dbReference>
<dbReference type="InterPro" id="IPR000683">
    <property type="entry name" value="Gfo/Idh/MocA-like_OxRdtase_N"/>
</dbReference>
<dbReference type="Pfam" id="PF22725">
    <property type="entry name" value="GFO_IDH_MocA_C3"/>
    <property type="match status" value="1"/>
</dbReference>
<feature type="domain" description="Gfo/Idh/MocA-like oxidoreductase N-terminal" evidence="1">
    <location>
        <begin position="5"/>
        <end position="123"/>
    </location>
</feature>
<dbReference type="PANTHER" id="PTHR43708">
    <property type="entry name" value="CONSERVED EXPRESSED OXIDOREDUCTASE (EUROFUNG)"/>
    <property type="match status" value="1"/>
</dbReference>
<dbReference type="EMBL" id="JBHRSP010000003">
    <property type="protein sequence ID" value="MFC3072000.1"/>
    <property type="molecule type" value="Genomic_DNA"/>
</dbReference>
<evidence type="ECO:0000259" key="1">
    <source>
        <dbReference type="Pfam" id="PF01408"/>
    </source>
</evidence>
<name>A0ABV7DB71_9HYPH</name>
<dbReference type="InterPro" id="IPR036291">
    <property type="entry name" value="NAD(P)-bd_dom_sf"/>
</dbReference>
<gene>
    <name evidence="3" type="ORF">ACFOHH_02660</name>
</gene>
<keyword evidence="4" id="KW-1185">Reference proteome</keyword>
<organism evidence="3 4">
    <name type="scientific">Shinella pollutisoli</name>
    <dbReference type="NCBI Taxonomy" id="2250594"/>
    <lineage>
        <taxon>Bacteria</taxon>
        <taxon>Pseudomonadati</taxon>
        <taxon>Pseudomonadota</taxon>
        <taxon>Alphaproteobacteria</taxon>
        <taxon>Hyphomicrobiales</taxon>
        <taxon>Rhizobiaceae</taxon>
        <taxon>Shinella</taxon>
    </lineage>
</organism>
<dbReference type="InterPro" id="IPR051317">
    <property type="entry name" value="Gfo/Idh/MocA_oxidoreduct"/>
</dbReference>
<dbReference type="SUPFAM" id="SSF51735">
    <property type="entry name" value="NAD(P)-binding Rossmann-fold domains"/>
    <property type="match status" value="1"/>
</dbReference>
<dbReference type="InterPro" id="IPR055170">
    <property type="entry name" value="GFO_IDH_MocA-like_dom"/>
</dbReference>
<reference evidence="4" key="1">
    <citation type="journal article" date="2019" name="Int. J. Syst. Evol. Microbiol.">
        <title>The Global Catalogue of Microorganisms (GCM) 10K type strain sequencing project: providing services to taxonomists for standard genome sequencing and annotation.</title>
        <authorList>
            <consortium name="The Broad Institute Genomics Platform"/>
            <consortium name="The Broad Institute Genome Sequencing Center for Infectious Disease"/>
            <person name="Wu L."/>
            <person name="Ma J."/>
        </authorList>
    </citation>
    <scope>NUCLEOTIDE SEQUENCE [LARGE SCALE GENOMIC DNA]</scope>
    <source>
        <strain evidence="4">KCTC 52677</strain>
    </source>
</reference>
<protein>
    <submittedName>
        <fullName evidence="3">Gfo/Idh/MocA family protein</fullName>
    </submittedName>
</protein>
<dbReference type="RefSeq" id="WP_257315892.1">
    <property type="nucleotide sequence ID" value="NZ_JANFDG010000015.1"/>
</dbReference>
<dbReference type="PANTHER" id="PTHR43708:SF8">
    <property type="entry name" value="OXIDOREDUCTASE"/>
    <property type="match status" value="1"/>
</dbReference>
<sequence>MLQGALIGCGFFATNHLNAWRDIAAGDGTARIVALCDTNAERLAEVAAAFGIARTYRDAAEMLAKESLDFVDICTTAPSHRALVELAAARKVPVICQKPLAPTVEDARAIVAACDRAGIPLMVHENFRWQSPLVAVRDILASGRIGRPFWGQVSFRSGFDVYAGQPYLARGKRFIVEDLGVHVLDVARFLFGDVESLTARLARVKADIAGEDVATMLLGHTDGVTSVVDCSYASRLPEELFPQTLVAVDASEGSLRLAAGYALTVRDRDGRVETRDLSPPLLSWASRPWHNVQESVLLIQKHWVESLRAGTEPATSGRDNLKTFALVEAAYESAATGATVRPEA</sequence>
<feature type="domain" description="GFO/IDH/MocA-like oxidoreductase" evidence="2">
    <location>
        <begin position="135"/>
        <end position="255"/>
    </location>
</feature>
<dbReference type="Gene3D" id="3.40.50.720">
    <property type="entry name" value="NAD(P)-binding Rossmann-like Domain"/>
    <property type="match status" value="1"/>
</dbReference>
<comment type="caution">
    <text evidence="3">The sequence shown here is derived from an EMBL/GenBank/DDBJ whole genome shotgun (WGS) entry which is preliminary data.</text>
</comment>
<evidence type="ECO:0000313" key="3">
    <source>
        <dbReference type="EMBL" id="MFC3072000.1"/>
    </source>
</evidence>
<evidence type="ECO:0000259" key="2">
    <source>
        <dbReference type="Pfam" id="PF22725"/>
    </source>
</evidence>